<evidence type="ECO:0000256" key="1">
    <source>
        <dbReference type="SAM" id="MobiDB-lite"/>
    </source>
</evidence>
<dbReference type="PANTHER" id="PTHR21055">
    <property type="entry name" value="PROTEIN PHOSPHATASE 1 REGULATORY SUBUNIT 36"/>
    <property type="match status" value="1"/>
</dbReference>
<evidence type="ECO:0000313" key="2">
    <source>
        <dbReference type="Proteomes" id="UP000694865"/>
    </source>
</evidence>
<organism evidence="2 3">
    <name type="scientific">Saccoglossus kowalevskii</name>
    <name type="common">Acorn worm</name>
    <dbReference type="NCBI Taxonomy" id="10224"/>
    <lineage>
        <taxon>Eukaryota</taxon>
        <taxon>Metazoa</taxon>
        <taxon>Hemichordata</taxon>
        <taxon>Enteropneusta</taxon>
        <taxon>Harrimaniidae</taxon>
        <taxon>Saccoglossus</taxon>
    </lineage>
</organism>
<dbReference type="Proteomes" id="UP000694865">
    <property type="component" value="Unplaced"/>
</dbReference>
<dbReference type="InterPro" id="IPR026142">
    <property type="entry name" value="Pro_pase_1_reg_su_36"/>
</dbReference>
<feature type="region of interest" description="Disordered" evidence="1">
    <location>
        <begin position="200"/>
        <end position="265"/>
    </location>
</feature>
<reference evidence="3" key="1">
    <citation type="submission" date="2025-08" db="UniProtKB">
        <authorList>
            <consortium name="RefSeq"/>
        </authorList>
    </citation>
    <scope>IDENTIFICATION</scope>
    <source>
        <tissue evidence="3">Testes</tissue>
    </source>
</reference>
<accession>A0ABM0GJV8</accession>
<keyword evidence="2" id="KW-1185">Reference proteome</keyword>
<feature type="compositionally biased region" description="Polar residues" evidence="1">
    <location>
        <begin position="233"/>
        <end position="250"/>
    </location>
</feature>
<protein>
    <submittedName>
        <fullName evidence="3">Protein phosphatase 1 regulatory subunit 36-like isoform X1</fullName>
    </submittedName>
</protein>
<dbReference type="Pfam" id="PF14895">
    <property type="entry name" value="PPPI_inhib"/>
    <property type="match status" value="1"/>
</dbReference>
<name>A0ABM0GJV8_SACKO</name>
<sequence>MAEMAVKLDAAQKRLAQSYCILVLGLGIEEFHHMGCGQQRVSSTYKDRETYETFYKFCVYVVWVVFRRKEFELVSKEIGRMLRSDVFNPALRVKHATQEVKEDGKKKLSPAEYRRHHSNRPAIKSIINQRSPVLVSVLPSPKEEASWLFTKPRPNSEGGLPEYPKYDEIEEDDGYTTSTSMKKRNVRVGIIGEPLNQFNSATLAPIGSEQEEENDESESRRGSIFGSPGGPTTPGQRGVSRQTDISQATTEGGGPDDDEEEVENE</sequence>
<evidence type="ECO:0000313" key="3">
    <source>
        <dbReference type="RefSeq" id="XP_002731457.2"/>
    </source>
</evidence>
<gene>
    <name evidence="3" type="primary">LOC100370004</name>
</gene>
<feature type="region of interest" description="Disordered" evidence="1">
    <location>
        <begin position="148"/>
        <end position="168"/>
    </location>
</feature>
<proteinExistence type="predicted"/>
<dbReference type="PANTHER" id="PTHR21055:SF3">
    <property type="entry name" value="PROTEIN PHOSPHATASE 1 REGULATORY SUBUNIT 36"/>
    <property type="match status" value="1"/>
</dbReference>
<dbReference type="RefSeq" id="XP_002731457.2">
    <property type="nucleotide sequence ID" value="XM_002731411.2"/>
</dbReference>
<dbReference type="GeneID" id="100370004"/>
<feature type="compositionally biased region" description="Acidic residues" evidence="1">
    <location>
        <begin position="254"/>
        <end position="265"/>
    </location>
</feature>